<dbReference type="EMBL" id="JBAKIA010000009">
    <property type="protein sequence ID" value="MEJ8475073.1"/>
    <property type="molecule type" value="Genomic_DNA"/>
</dbReference>
<keyword evidence="2" id="KW-1185">Reference proteome</keyword>
<dbReference type="PANTHER" id="PTHR10443">
    <property type="entry name" value="MICROSOMAL DIPEPTIDASE"/>
    <property type="match status" value="1"/>
</dbReference>
<dbReference type="EC" id="3.4.13.-" evidence="1"/>
<keyword evidence="1" id="KW-0224">Dipeptidase</keyword>
<dbReference type="Proteomes" id="UP001385499">
    <property type="component" value="Unassembled WGS sequence"/>
</dbReference>
<dbReference type="InterPro" id="IPR032466">
    <property type="entry name" value="Metal_Hydrolase"/>
</dbReference>
<dbReference type="GO" id="GO:0016805">
    <property type="term" value="F:dipeptidase activity"/>
    <property type="evidence" value="ECO:0007669"/>
    <property type="project" value="UniProtKB-KW"/>
</dbReference>
<evidence type="ECO:0000313" key="1">
    <source>
        <dbReference type="EMBL" id="MEJ8475073.1"/>
    </source>
</evidence>
<dbReference type="InterPro" id="IPR008257">
    <property type="entry name" value="Pept_M19"/>
</dbReference>
<reference evidence="1 2" key="1">
    <citation type="submission" date="2024-02" db="EMBL/GenBank/DDBJ databases">
        <title>Roseibium algae sp. nov., isolated from marine alga (Grateloupia sp.), showing potential in myo-inositol conversion.</title>
        <authorList>
            <person name="Wang Y."/>
        </authorList>
    </citation>
    <scope>NUCLEOTIDE SEQUENCE [LARGE SCALE GENOMIC DNA]</scope>
    <source>
        <strain evidence="1 2">H3510</strain>
    </source>
</reference>
<evidence type="ECO:0000313" key="2">
    <source>
        <dbReference type="Proteomes" id="UP001385499"/>
    </source>
</evidence>
<dbReference type="PANTHER" id="PTHR10443:SF12">
    <property type="entry name" value="DIPEPTIDASE"/>
    <property type="match status" value="1"/>
</dbReference>
<organism evidence="1 2">
    <name type="scientific">Roseibium algae</name>
    <dbReference type="NCBI Taxonomy" id="3123038"/>
    <lineage>
        <taxon>Bacteria</taxon>
        <taxon>Pseudomonadati</taxon>
        <taxon>Pseudomonadota</taxon>
        <taxon>Alphaproteobacteria</taxon>
        <taxon>Hyphomicrobiales</taxon>
        <taxon>Stappiaceae</taxon>
        <taxon>Roseibium</taxon>
    </lineage>
</organism>
<dbReference type="RefSeq" id="WP_340274957.1">
    <property type="nucleotide sequence ID" value="NZ_JBAKIA010000009.1"/>
</dbReference>
<comment type="caution">
    <text evidence="1">The sequence shown here is derived from an EMBL/GenBank/DDBJ whole genome shotgun (WGS) entry which is preliminary data.</text>
</comment>
<dbReference type="Pfam" id="PF01244">
    <property type="entry name" value="Peptidase_M19"/>
    <property type="match status" value="1"/>
</dbReference>
<sequence length="329" mass="36037">MTSNDFHAGSIVIDALQCSDFNRELLLDAQQGGISAINASSVLWENFRGGMDYVSMWREKLAENDDIAMAIRTTDDIRRAKAEGKVGIVMGWQNTSPIEDRLDYFALFKGLGVNIMQLTYNTQNFFGAGYLEAKDSGLTGFGREAVDAMNESGILIDLSHVGIQTSLDTIDYSRKPVAITHCLPSALRDVPRNKPDDVFQACAAKGGVIGTSLFAPGLAKGNDAAVADVIDAMEHTLDLVGEDHVAIGTDFNHNRPRPGPWLIWANKDKGTGRTLAEFGSAKISKPEGIRHSRDFGNLAAEMQRRGWGEDRIVKILGGNWMRLFDQTWG</sequence>
<name>A0ABU8TLN8_9HYPH</name>
<accession>A0ABU8TLN8</accession>
<proteinExistence type="predicted"/>
<protein>
    <submittedName>
        <fullName evidence="1">Membrane dipeptidase</fullName>
        <ecNumber evidence="1">3.4.13.-</ecNumber>
    </submittedName>
</protein>
<dbReference type="SUPFAM" id="SSF51556">
    <property type="entry name" value="Metallo-dependent hydrolases"/>
    <property type="match status" value="1"/>
</dbReference>
<dbReference type="PROSITE" id="PS51365">
    <property type="entry name" value="RENAL_DIPEPTIDASE_2"/>
    <property type="match status" value="1"/>
</dbReference>
<keyword evidence="1" id="KW-0378">Hydrolase</keyword>
<gene>
    <name evidence="1" type="ORF">V6575_13320</name>
</gene>
<dbReference type="Gene3D" id="3.20.20.140">
    <property type="entry name" value="Metal-dependent hydrolases"/>
    <property type="match status" value="1"/>
</dbReference>
<keyword evidence="1" id="KW-0645">Protease</keyword>